<dbReference type="EMBL" id="VUMU01000003">
    <property type="protein sequence ID" value="MST57335.1"/>
    <property type="molecule type" value="Genomic_DNA"/>
</dbReference>
<evidence type="ECO:0000313" key="6">
    <source>
        <dbReference type="Proteomes" id="UP000476055"/>
    </source>
</evidence>
<dbReference type="Proteomes" id="UP000476055">
    <property type="component" value="Unassembled WGS sequence"/>
</dbReference>
<gene>
    <name evidence="5" type="ORF">FYJ59_03615</name>
</gene>
<evidence type="ECO:0000256" key="2">
    <source>
        <dbReference type="ARBA" id="ARBA00022857"/>
    </source>
</evidence>
<dbReference type="PANTHER" id="PTHR43150:SF4">
    <property type="entry name" value="L-GLYCERALDEHYDE 3-PHOSPHATE REDUCTASE"/>
    <property type="match status" value="1"/>
</dbReference>
<dbReference type="InterPro" id="IPR023210">
    <property type="entry name" value="NADP_OxRdtase_dom"/>
</dbReference>
<dbReference type="Gene3D" id="3.20.20.100">
    <property type="entry name" value="NADP-dependent oxidoreductase domain"/>
    <property type="match status" value="1"/>
</dbReference>
<keyword evidence="2" id="KW-0521">NADP</keyword>
<dbReference type="PRINTS" id="PR01577">
    <property type="entry name" value="KCNABCHANNEL"/>
</dbReference>
<dbReference type="InterPro" id="IPR005399">
    <property type="entry name" value="K_chnl_volt-dep_bsu_KCNAB-rel"/>
</dbReference>
<dbReference type="Pfam" id="PF00248">
    <property type="entry name" value="Aldo_ket_red"/>
    <property type="match status" value="1"/>
</dbReference>
<evidence type="ECO:0000256" key="1">
    <source>
        <dbReference type="ARBA" id="ARBA00006515"/>
    </source>
</evidence>
<proteinExistence type="inferred from homology"/>
<dbReference type="PANTHER" id="PTHR43150">
    <property type="entry name" value="HYPERKINETIC, ISOFORM M"/>
    <property type="match status" value="1"/>
</dbReference>
<dbReference type="SUPFAM" id="SSF51430">
    <property type="entry name" value="NAD(P)-linked oxidoreductase"/>
    <property type="match status" value="1"/>
</dbReference>
<dbReference type="InterPro" id="IPR036812">
    <property type="entry name" value="NAD(P)_OxRdtase_dom_sf"/>
</dbReference>
<organism evidence="5 6">
    <name type="scientific">Waltera intestinalis</name>
    <dbReference type="NCBI Taxonomy" id="2606635"/>
    <lineage>
        <taxon>Bacteria</taxon>
        <taxon>Bacillati</taxon>
        <taxon>Bacillota</taxon>
        <taxon>Clostridia</taxon>
        <taxon>Lachnospirales</taxon>
        <taxon>Lachnospiraceae</taxon>
        <taxon>Waltera</taxon>
    </lineage>
</organism>
<protein>
    <submittedName>
        <fullName evidence="5">L-glyceraldehyde 3-phosphate reductase</fullName>
    </submittedName>
</protein>
<keyword evidence="6" id="KW-1185">Reference proteome</keyword>
<dbReference type="GO" id="GO:0016491">
    <property type="term" value="F:oxidoreductase activity"/>
    <property type="evidence" value="ECO:0007669"/>
    <property type="project" value="UniProtKB-KW"/>
</dbReference>
<dbReference type="AlphaFoldDB" id="A0A6L5YGL2"/>
<reference evidence="5 6" key="1">
    <citation type="submission" date="2019-08" db="EMBL/GenBank/DDBJ databases">
        <title>In-depth cultivation of the pig gut microbiome towards novel bacterial diversity and tailored functional studies.</title>
        <authorList>
            <person name="Wylensek D."/>
            <person name="Hitch T.C.A."/>
            <person name="Clavel T."/>
        </authorList>
    </citation>
    <scope>NUCLEOTIDE SEQUENCE [LARGE SCALE GENOMIC DNA]</scope>
    <source>
        <strain evidence="5 6">WCA3-601-WT-6H</strain>
    </source>
</reference>
<dbReference type="RefSeq" id="WP_154495299.1">
    <property type="nucleotide sequence ID" value="NZ_VUMU01000003.1"/>
</dbReference>
<evidence type="ECO:0000256" key="3">
    <source>
        <dbReference type="ARBA" id="ARBA00023002"/>
    </source>
</evidence>
<evidence type="ECO:0000259" key="4">
    <source>
        <dbReference type="Pfam" id="PF00248"/>
    </source>
</evidence>
<sequence>MYQADEKRYEEMKYNRCGASGLLLPAVSLGLWHNFGSNGNFDNMLDMCHTAFDHGITHFDLANNYGPVYGAAEENFGRILKKDLGVYRDELVISTKAGYDMWPGPYGNWGSKKYLVASLDQSLKRMGLDYVDIFYHHRPDPNTPLEETVRALDGIVKSGKALYVGISNYNKEQTIAAAELFKELGTPFIINQRKYSMFVRDIEKDGLKDYAAAHGIGIITFSPLAQGLLTDRYLHGIPEDSRVRTDGRFLKEAAIVEETLKKVRALNDLASQRGQTLAQMALSWILRDGDITSVLIGASKPSQILDNIGIVNATSFSDEERRKIEEILA</sequence>
<dbReference type="GO" id="GO:0051596">
    <property type="term" value="P:methylglyoxal catabolic process"/>
    <property type="evidence" value="ECO:0007669"/>
    <property type="project" value="TreeGrafter"/>
</dbReference>
<keyword evidence="3" id="KW-0560">Oxidoreductase</keyword>
<comment type="caution">
    <text evidence="5">The sequence shown here is derived from an EMBL/GenBank/DDBJ whole genome shotgun (WGS) entry which is preliminary data.</text>
</comment>
<accession>A0A6L5YGL2</accession>
<evidence type="ECO:0000313" key="5">
    <source>
        <dbReference type="EMBL" id="MST57335.1"/>
    </source>
</evidence>
<name>A0A6L5YGL2_9FIRM</name>
<feature type="domain" description="NADP-dependent oxidoreductase" evidence="4">
    <location>
        <begin position="27"/>
        <end position="328"/>
    </location>
</feature>
<comment type="similarity">
    <text evidence="1">Belongs to the shaker potassium channel beta subunit family.</text>
</comment>